<dbReference type="AlphaFoldDB" id="A0A4C1WP08"/>
<sequence>MRDEACASYTQLLDICSGDASLKDLIGFPKDGAEAKPSPFVLYCSPTRPAIRPLVTRPVLSITRPAVPAPYGRGGDTPRLHALSAIRKRIVRGSGKIPKTIRVMCDE</sequence>
<name>A0A4C1WP08_EUMVA</name>
<reference evidence="1 2" key="1">
    <citation type="journal article" date="2019" name="Commun. Biol.">
        <title>The bagworm genome reveals a unique fibroin gene that provides high tensile strength.</title>
        <authorList>
            <person name="Kono N."/>
            <person name="Nakamura H."/>
            <person name="Ohtoshi R."/>
            <person name="Tomita M."/>
            <person name="Numata K."/>
            <person name="Arakawa K."/>
        </authorList>
    </citation>
    <scope>NUCLEOTIDE SEQUENCE [LARGE SCALE GENOMIC DNA]</scope>
</reference>
<accession>A0A4C1WP08</accession>
<evidence type="ECO:0000313" key="2">
    <source>
        <dbReference type="Proteomes" id="UP000299102"/>
    </source>
</evidence>
<comment type="caution">
    <text evidence="1">The sequence shown here is derived from an EMBL/GenBank/DDBJ whole genome shotgun (WGS) entry which is preliminary data.</text>
</comment>
<dbReference type="Proteomes" id="UP000299102">
    <property type="component" value="Unassembled WGS sequence"/>
</dbReference>
<gene>
    <name evidence="1" type="ORF">EVAR_35779_1</name>
</gene>
<evidence type="ECO:0000313" key="1">
    <source>
        <dbReference type="EMBL" id="GBP52590.1"/>
    </source>
</evidence>
<protein>
    <submittedName>
        <fullName evidence="1">Uncharacterized protein</fullName>
    </submittedName>
</protein>
<dbReference type="EMBL" id="BGZK01000606">
    <property type="protein sequence ID" value="GBP52590.1"/>
    <property type="molecule type" value="Genomic_DNA"/>
</dbReference>
<organism evidence="1 2">
    <name type="scientific">Eumeta variegata</name>
    <name type="common">Bagworm moth</name>
    <name type="synonym">Eumeta japonica</name>
    <dbReference type="NCBI Taxonomy" id="151549"/>
    <lineage>
        <taxon>Eukaryota</taxon>
        <taxon>Metazoa</taxon>
        <taxon>Ecdysozoa</taxon>
        <taxon>Arthropoda</taxon>
        <taxon>Hexapoda</taxon>
        <taxon>Insecta</taxon>
        <taxon>Pterygota</taxon>
        <taxon>Neoptera</taxon>
        <taxon>Endopterygota</taxon>
        <taxon>Lepidoptera</taxon>
        <taxon>Glossata</taxon>
        <taxon>Ditrysia</taxon>
        <taxon>Tineoidea</taxon>
        <taxon>Psychidae</taxon>
        <taxon>Oiketicinae</taxon>
        <taxon>Eumeta</taxon>
    </lineage>
</organism>
<keyword evidence="2" id="KW-1185">Reference proteome</keyword>
<proteinExistence type="predicted"/>